<dbReference type="Gene3D" id="3.40.640.10">
    <property type="entry name" value="Type I PLP-dependent aspartate aminotransferase-like (Major domain)"/>
    <property type="match status" value="1"/>
</dbReference>
<evidence type="ECO:0000313" key="14">
    <source>
        <dbReference type="Proteomes" id="UP000054618"/>
    </source>
</evidence>
<keyword evidence="6 11" id="KW-0028">Amino-acid biosynthesis</keyword>
<dbReference type="PROSITE" id="PS00599">
    <property type="entry name" value="AA_TRANSFER_CLASS_2"/>
    <property type="match status" value="1"/>
</dbReference>
<dbReference type="UniPathway" id="UPA00031">
    <property type="reaction ID" value="UER00012"/>
</dbReference>
<evidence type="ECO:0000259" key="12">
    <source>
        <dbReference type="Pfam" id="PF00155"/>
    </source>
</evidence>
<keyword evidence="8 11" id="KW-0663">Pyridoxal phosphate</keyword>
<dbReference type="PATRIC" id="fig|45073.5.peg.580"/>
<gene>
    <name evidence="11 13" type="primary">hisC</name>
    <name evidence="13" type="ORF">Lqui_0550</name>
</gene>
<feature type="modified residue" description="N6-(pyridoxal phosphate)lysine" evidence="11">
    <location>
        <position position="211"/>
    </location>
</feature>
<evidence type="ECO:0000256" key="7">
    <source>
        <dbReference type="ARBA" id="ARBA00022679"/>
    </source>
</evidence>
<keyword evidence="5 11" id="KW-0032">Aminotransferase</keyword>
<dbReference type="CDD" id="cd00609">
    <property type="entry name" value="AAT_like"/>
    <property type="match status" value="1"/>
</dbReference>
<evidence type="ECO:0000256" key="9">
    <source>
        <dbReference type="ARBA" id="ARBA00023102"/>
    </source>
</evidence>
<organism evidence="13 14">
    <name type="scientific">Legionella quinlivanii</name>
    <dbReference type="NCBI Taxonomy" id="45073"/>
    <lineage>
        <taxon>Bacteria</taxon>
        <taxon>Pseudomonadati</taxon>
        <taxon>Pseudomonadota</taxon>
        <taxon>Gammaproteobacteria</taxon>
        <taxon>Legionellales</taxon>
        <taxon>Legionellaceae</taxon>
        <taxon>Legionella</taxon>
    </lineage>
</organism>
<proteinExistence type="inferred from homology"/>
<comment type="cofactor">
    <cofactor evidence="1 11">
        <name>pyridoxal 5'-phosphate</name>
        <dbReference type="ChEBI" id="CHEBI:597326"/>
    </cofactor>
</comment>
<dbReference type="STRING" id="45073.Lqui_0550"/>
<evidence type="ECO:0000256" key="2">
    <source>
        <dbReference type="ARBA" id="ARBA00005011"/>
    </source>
</evidence>
<evidence type="ECO:0000256" key="8">
    <source>
        <dbReference type="ARBA" id="ARBA00022898"/>
    </source>
</evidence>
<dbReference type="NCBIfam" id="TIGR01141">
    <property type="entry name" value="hisC"/>
    <property type="match status" value="1"/>
</dbReference>
<dbReference type="InterPro" id="IPR001917">
    <property type="entry name" value="Aminotrans_II_pyridoxalP_BS"/>
</dbReference>
<dbReference type="PANTHER" id="PTHR42885:SF2">
    <property type="entry name" value="HISTIDINOL-PHOSPHATE AMINOTRANSFERASE"/>
    <property type="match status" value="1"/>
</dbReference>
<feature type="domain" description="Aminotransferase class I/classII large" evidence="12">
    <location>
        <begin position="45"/>
        <end position="344"/>
    </location>
</feature>
<dbReference type="Proteomes" id="UP000054618">
    <property type="component" value="Unassembled WGS sequence"/>
</dbReference>
<reference evidence="13 14" key="1">
    <citation type="submission" date="2015-11" db="EMBL/GenBank/DDBJ databases">
        <title>Genomic analysis of 38 Legionella species identifies large and diverse effector repertoires.</title>
        <authorList>
            <person name="Burstein D."/>
            <person name="Amaro F."/>
            <person name="Zusman T."/>
            <person name="Lifshitz Z."/>
            <person name="Cohen O."/>
            <person name="Gilbert J.A."/>
            <person name="Pupko T."/>
            <person name="Shuman H.A."/>
            <person name="Segal G."/>
        </authorList>
    </citation>
    <scope>NUCLEOTIDE SEQUENCE [LARGE SCALE GENOMIC DNA]</scope>
    <source>
        <strain evidence="13 14">CDC#1442-AUS-E</strain>
    </source>
</reference>
<evidence type="ECO:0000256" key="1">
    <source>
        <dbReference type="ARBA" id="ARBA00001933"/>
    </source>
</evidence>
<evidence type="ECO:0000256" key="4">
    <source>
        <dbReference type="ARBA" id="ARBA00011738"/>
    </source>
</evidence>
<sequence length="355" mass="39821">MTILNLIRPEFARLIPYRPGGDELKYRLHNNESPSAPVSALDLPLNQYPDYQLEREVQKLLAGYYKVNQEQIALTRGSDDGIDLLMRLFLIAGQDSILQCPPTFPMYRFYAQLQNAVVIDCPLNFKSDFSLDLQKLFSSWREGCKLVMLCSPNNPTGNCLDIASIAEICAQFANKAAVVVDEAYIDFSARESAISLLPQYENLIILRTLSKAYGLASVRVGAVVANEAFIQQIKKIIPPYHLAAPVLTIAKLALKNSGWLANSVCHIVEQRQNLIKTLEAFSWIEIVYPSEANFILIKSQYNAQLQVWLASHDIAVRQLPNTSELHNMLRLTVGDAIQNTLLLDVLNRFKPTGVV</sequence>
<dbReference type="Gene3D" id="3.90.1150.10">
    <property type="entry name" value="Aspartate Aminotransferase, domain 1"/>
    <property type="match status" value="1"/>
</dbReference>
<comment type="catalytic activity">
    <reaction evidence="10 11">
        <text>L-histidinol phosphate + 2-oxoglutarate = 3-(imidazol-4-yl)-2-oxopropyl phosphate + L-glutamate</text>
        <dbReference type="Rhea" id="RHEA:23744"/>
        <dbReference type="ChEBI" id="CHEBI:16810"/>
        <dbReference type="ChEBI" id="CHEBI:29985"/>
        <dbReference type="ChEBI" id="CHEBI:57766"/>
        <dbReference type="ChEBI" id="CHEBI:57980"/>
        <dbReference type="EC" id="2.6.1.9"/>
    </reaction>
</comment>
<dbReference type="PANTHER" id="PTHR42885">
    <property type="entry name" value="HISTIDINOL-PHOSPHATE AMINOTRANSFERASE-RELATED"/>
    <property type="match status" value="1"/>
</dbReference>
<evidence type="ECO:0000256" key="5">
    <source>
        <dbReference type="ARBA" id="ARBA00022576"/>
    </source>
</evidence>
<dbReference type="InterPro" id="IPR015421">
    <property type="entry name" value="PyrdxlP-dep_Trfase_major"/>
</dbReference>
<comment type="pathway">
    <text evidence="2 11">Amino-acid biosynthesis; L-histidine biosynthesis; L-histidine from 5-phospho-alpha-D-ribose 1-diphosphate: step 7/9.</text>
</comment>
<keyword evidence="14" id="KW-1185">Reference proteome</keyword>
<dbReference type="GO" id="GO:0000105">
    <property type="term" value="P:L-histidine biosynthetic process"/>
    <property type="evidence" value="ECO:0007669"/>
    <property type="project" value="UniProtKB-UniRule"/>
</dbReference>
<dbReference type="InterPro" id="IPR004839">
    <property type="entry name" value="Aminotransferase_I/II_large"/>
</dbReference>
<dbReference type="EC" id="2.6.1.9" evidence="11"/>
<dbReference type="RefSeq" id="WP_058506664.1">
    <property type="nucleotide sequence ID" value="NZ_CAAAIK010000002.1"/>
</dbReference>
<evidence type="ECO:0000256" key="11">
    <source>
        <dbReference type="HAMAP-Rule" id="MF_01023"/>
    </source>
</evidence>
<dbReference type="GO" id="GO:0004400">
    <property type="term" value="F:histidinol-phosphate transaminase activity"/>
    <property type="evidence" value="ECO:0007669"/>
    <property type="project" value="UniProtKB-UniRule"/>
</dbReference>
<evidence type="ECO:0000256" key="6">
    <source>
        <dbReference type="ARBA" id="ARBA00022605"/>
    </source>
</evidence>
<dbReference type="Pfam" id="PF00155">
    <property type="entry name" value="Aminotran_1_2"/>
    <property type="match status" value="1"/>
</dbReference>
<protein>
    <recommendedName>
        <fullName evidence="11">Histidinol-phosphate aminotransferase</fullName>
        <ecNumber evidence="11">2.6.1.9</ecNumber>
    </recommendedName>
    <alternativeName>
        <fullName evidence="11">Imidazole acetol-phosphate transaminase</fullName>
    </alternativeName>
</protein>
<dbReference type="GO" id="GO:0030170">
    <property type="term" value="F:pyridoxal phosphate binding"/>
    <property type="evidence" value="ECO:0007669"/>
    <property type="project" value="InterPro"/>
</dbReference>
<accession>A0A0W0Y4J0</accession>
<comment type="similarity">
    <text evidence="3 11">Belongs to the class-II pyridoxal-phosphate-dependent aminotransferase family. Histidinol-phosphate aminotransferase subfamily.</text>
</comment>
<dbReference type="InterPro" id="IPR015424">
    <property type="entry name" value="PyrdxlP-dep_Trfase"/>
</dbReference>
<keyword evidence="7 11" id="KW-0808">Transferase</keyword>
<dbReference type="OrthoDB" id="9813612at2"/>
<evidence type="ECO:0000256" key="3">
    <source>
        <dbReference type="ARBA" id="ARBA00007970"/>
    </source>
</evidence>
<evidence type="ECO:0000313" key="13">
    <source>
        <dbReference type="EMBL" id="KTD51706.1"/>
    </source>
</evidence>
<keyword evidence="9 11" id="KW-0368">Histidine biosynthesis</keyword>
<comment type="caution">
    <text evidence="13">The sequence shown here is derived from an EMBL/GenBank/DDBJ whole genome shotgun (WGS) entry which is preliminary data.</text>
</comment>
<dbReference type="AlphaFoldDB" id="A0A0W0Y4J0"/>
<dbReference type="InterPro" id="IPR015422">
    <property type="entry name" value="PyrdxlP-dep_Trfase_small"/>
</dbReference>
<evidence type="ECO:0000256" key="10">
    <source>
        <dbReference type="ARBA" id="ARBA00047481"/>
    </source>
</evidence>
<comment type="subunit">
    <text evidence="4 11">Homodimer.</text>
</comment>
<dbReference type="HAMAP" id="MF_01023">
    <property type="entry name" value="HisC_aminotrans_2"/>
    <property type="match status" value="1"/>
</dbReference>
<dbReference type="InterPro" id="IPR005861">
    <property type="entry name" value="HisP_aminotrans"/>
</dbReference>
<name>A0A0W0Y4J0_9GAMM</name>
<dbReference type="SUPFAM" id="SSF53383">
    <property type="entry name" value="PLP-dependent transferases"/>
    <property type="match status" value="1"/>
</dbReference>
<dbReference type="EMBL" id="LNYS01000006">
    <property type="protein sequence ID" value="KTD51706.1"/>
    <property type="molecule type" value="Genomic_DNA"/>
</dbReference>